<organism evidence="3">
    <name type="scientific">Capitella teleta</name>
    <name type="common">Polychaete worm</name>
    <dbReference type="NCBI Taxonomy" id="283909"/>
    <lineage>
        <taxon>Eukaryota</taxon>
        <taxon>Metazoa</taxon>
        <taxon>Spiralia</taxon>
        <taxon>Lophotrochozoa</taxon>
        <taxon>Annelida</taxon>
        <taxon>Polychaeta</taxon>
        <taxon>Sedentaria</taxon>
        <taxon>Scolecida</taxon>
        <taxon>Capitellidae</taxon>
        <taxon>Capitella</taxon>
    </lineage>
</organism>
<feature type="coiled-coil region" evidence="1">
    <location>
        <begin position="519"/>
        <end position="546"/>
    </location>
</feature>
<gene>
    <name evidence="3" type="ORF">CAPTEDRAFT_195595</name>
</gene>
<dbReference type="HOGENOM" id="CLU_401839_0_0_1"/>
<reference evidence="3 5" key="2">
    <citation type="journal article" date="2013" name="Nature">
        <title>Insights into bilaterian evolution from three spiralian genomes.</title>
        <authorList>
            <person name="Simakov O."/>
            <person name="Marletaz F."/>
            <person name="Cho S.J."/>
            <person name="Edsinger-Gonzales E."/>
            <person name="Havlak P."/>
            <person name="Hellsten U."/>
            <person name="Kuo D.H."/>
            <person name="Larsson T."/>
            <person name="Lv J."/>
            <person name="Arendt D."/>
            <person name="Savage R."/>
            <person name="Osoegawa K."/>
            <person name="de Jong P."/>
            <person name="Grimwood J."/>
            <person name="Chapman J.A."/>
            <person name="Shapiro H."/>
            <person name="Aerts A."/>
            <person name="Otillar R.P."/>
            <person name="Terry A.Y."/>
            <person name="Boore J.L."/>
            <person name="Grigoriev I.V."/>
            <person name="Lindberg D.R."/>
            <person name="Seaver E.C."/>
            <person name="Weisblat D.A."/>
            <person name="Putnam N.H."/>
            <person name="Rokhsar D.S."/>
        </authorList>
    </citation>
    <scope>NUCLEOTIDE SEQUENCE</scope>
    <source>
        <strain evidence="3 5">I ESC-2004</strain>
    </source>
</reference>
<reference evidence="4" key="3">
    <citation type="submission" date="2015-06" db="UniProtKB">
        <authorList>
            <consortium name="EnsemblMetazoa"/>
        </authorList>
    </citation>
    <scope>IDENTIFICATION</scope>
</reference>
<name>R7UHA9_CAPTE</name>
<accession>R7UHA9</accession>
<proteinExistence type="predicted"/>
<evidence type="ECO:0000313" key="5">
    <source>
        <dbReference type="Proteomes" id="UP000014760"/>
    </source>
</evidence>
<dbReference type="OrthoDB" id="10060990at2759"/>
<dbReference type="AlphaFoldDB" id="R7UHA9"/>
<evidence type="ECO:0000313" key="4">
    <source>
        <dbReference type="EnsemblMetazoa" id="CapteP195595"/>
    </source>
</evidence>
<feature type="region of interest" description="Disordered" evidence="2">
    <location>
        <begin position="663"/>
        <end position="685"/>
    </location>
</feature>
<evidence type="ECO:0000256" key="2">
    <source>
        <dbReference type="SAM" id="MobiDB-lite"/>
    </source>
</evidence>
<feature type="coiled-coil region" evidence="1">
    <location>
        <begin position="332"/>
        <end position="423"/>
    </location>
</feature>
<dbReference type="EMBL" id="KB303412">
    <property type="protein sequence ID" value="ELU03198.1"/>
    <property type="molecule type" value="Genomic_DNA"/>
</dbReference>
<keyword evidence="5" id="KW-1185">Reference proteome</keyword>
<dbReference type="EnsemblMetazoa" id="CapteT195595">
    <property type="protein sequence ID" value="CapteP195595"/>
    <property type="gene ID" value="CapteG195595"/>
</dbReference>
<protein>
    <submittedName>
        <fullName evidence="3 4">Uncharacterized protein</fullName>
    </submittedName>
</protein>
<sequence>MVHYSRMPCAVHCISHRLELALKDCLLKEKNFKDMKDLMIILYYQFKRSGKLKRQFKELAKVLNATVYAFPKIHGTRFINHVRKGLTNLLNNWPVLKECLEKGIESGDFKEIEDINKEKLERQIVTVLKQRHFNPINLNLNLTFADAAEYTTIIYEVIDQLFTMNNNFTFKDLFNTNPGQSSKKRSDSNSQNATQFLYSQYEMQDSQFYEQSQLSQSVDSPSKRNGFRQFLKKGSKTGSEGLRDTNKKLVPQQHNRPKQRDEIDALSCILNHSRDCVNEIKNLGIILKENAQQEGITEANFIACLDKLQETIIDNTNEIMKAIESRGSQTEIASLKESIAAKDAIITELEKQLNSEGKRMVATKDIQKTLDKYHKEITKQNSKKEKQNSEVKHIVKKHSESMLKAHKDNYEEISERVEHLLSSMKVNSDANLSKKDFEKFSKQLEILHREETSKMMNTVKEDFTSELKKLQDWTRKWDAKMNHPVQDAQQISQTQIQKICRASESVWRTESAKLHSLHEENYRLQRENYEQQMIEMKKRHLEEMKNLVTDQASPTSDLLSSEMFSEAPKQASFSVENSVFVSPIMATNTWKSRMVFSRENTINLPHPEPLPPPKKRVRGAKTRTAPEVTYMTRSRKNAPVNTVAPIAKNHPLQWISKANVEQKADGIDSCDSSPALSVPDLFINQ</sequence>
<evidence type="ECO:0000313" key="3">
    <source>
        <dbReference type="EMBL" id="ELU03198.1"/>
    </source>
</evidence>
<reference evidence="5" key="1">
    <citation type="submission" date="2012-12" db="EMBL/GenBank/DDBJ databases">
        <authorList>
            <person name="Hellsten U."/>
            <person name="Grimwood J."/>
            <person name="Chapman J.A."/>
            <person name="Shapiro H."/>
            <person name="Aerts A."/>
            <person name="Otillar R.P."/>
            <person name="Terry A.Y."/>
            <person name="Boore J.L."/>
            <person name="Simakov O."/>
            <person name="Marletaz F."/>
            <person name="Cho S.-J."/>
            <person name="Edsinger-Gonzales E."/>
            <person name="Havlak P."/>
            <person name="Kuo D.-H."/>
            <person name="Larsson T."/>
            <person name="Lv J."/>
            <person name="Arendt D."/>
            <person name="Savage R."/>
            <person name="Osoegawa K."/>
            <person name="de Jong P."/>
            <person name="Lindberg D.R."/>
            <person name="Seaver E.C."/>
            <person name="Weisblat D.A."/>
            <person name="Putnam N.H."/>
            <person name="Grigoriev I.V."/>
            <person name="Rokhsar D.S."/>
        </authorList>
    </citation>
    <scope>NUCLEOTIDE SEQUENCE</scope>
    <source>
        <strain evidence="5">I ESC-2004</strain>
    </source>
</reference>
<keyword evidence="1" id="KW-0175">Coiled coil</keyword>
<dbReference type="Proteomes" id="UP000014760">
    <property type="component" value="Unassembled WGS sequence"/>
</dbReference>
<dbReference type="EMBL" id="AMQN01008553">
    <property type="status" value="NOT_ANNOTATED_CDS"/>
    <property type="molecule type" value="Genomic_DNA"/>
</dbReference>
<evidence type="ECO:0000256" key="1">
    <source>
        <dbReference type="SAM" id="Coils"/>
    </source>
</evidence>